<dbReference type="InterPro" id="IPR002867">
    <property type="entry name" value="IBR_dom"/>
</dbReference>
<feature type="compositionally biased region" description="Low complexity" evidence="9">
    <location>
        <begin position="529"/>
        <end position="540"/>
    </location>
</feature>
<reference evidence="13" key="1">
    <citation type="submission" date="2022-01" db="EMBL/GenBank/DDBJ databases">
        <authorList>
            <person name="King R."/>
        </authorList>
    </citation>
    <scope>NUCLEOTIDE SEQUENCE</scope>
</reference>
<comment type="similarity">
    <text evidence="1">Belongs to the RBR family.</text>
</comment>
<feature type="region of interest" description="Disordered" evidence="9">
    <location>
        <begin position="37"/>
        <end position="88"/>
    </location>
</feature>
<gene>
    <name evidence="13" type="ORF">CEUTPL_LOCUS12309</name>
</gene>
<dbReference type="GO" id="GO:0097039">
    <property type="term" value="P:protein linear polyubiquitination"/>
    <property type="evidence" value="ECO:0007669"/>
    <property type="project" value="TreeGrafter"/>
</dbReference>
<dbReference type="InterPro" id="IPR013083">
    <property type="entry name" value="Znf_RING/FYVE/PHD"/>
</dbReference>
<dbReference type="Gene3D" id="1.10.8.10">
    <property type="entry name" value="DNA helicase RuvA subunit, C-terminal domain"/>
    <property type="match status" value="1"/>
</dbReference>
<feature type="region of interest" description="Disordered" evidence="9">
    <location>
        <begin position="1027"/>
        <end position="1058"/>
    </location>
</feature>
<dbReference type="InterPro" id="IPR047540">
    <property type="entry name" value="BRcat_RBR_RNF31-like"/>
</dbReference>
<feature type="domain" description="RING-type" evidence="10">
    <location>
        <begin position="1933"/>
        <end position="1999"/>
    </location>
</feature>
<feature type="domain" description="RING-type" evidence="12">
    <location>
        <begin position="1929"/>
        <end position="2184"/>
    </location>
</feature>
<dbReference type="OrthoDB" id="9978677at2759"/>
<keyword evidence="2" id="KW-0808">Transferase</keyword>
<feature type="region of interest" description="Disordered" evidence="9">
    <location>
        <begin position="1660"/>
        <end position="1779"/>
    </location>
</feature>
<dbReference type="PROSITE" id="PS50089">
    <property type="entry name" value="ZF_RING_2"/>
    <property type="match status" value="1"/>
</dbReference>
<feature type="region of interest" description="Disordered" evidence="9">
    <location>
        <begin position="619"/>
        <end position="664"/>
    </location>
</feature>
<evidence type="ECO:0000256" key="2">
    <source>
        <dbReference type="ARBA" id="ARBA00022679"/>
    </source>
</evidence>
<feature type="compositionally biased region" description="Basic residues" evidence="9">
    <location>
        <begin position="456"/>
        <end position="470"/>
    </location>
</feature>
<feature type="compositionally biased region" description="Polar residues" evidence="9">
    <location>
        <begin position="1667"/>
        <end position="1678"/>
    </location>
</feature>
<feature type="region of interest" description="Disordered" evidence="9">
    <location>
        <begin position="441"/>
        <end position="556"/>
    </location>
</feature>
<keyword evidence="5 8" id="KW-0863">Zinc-finger</keyword>
<feature type="region of interest" description="Disordered" evidence="9">
    <location>
        <begin position="799"/>
        <end position="818"/>
    </location>
</feature>
<feature type="region of interest" description="Disordered" evidence="9">
    <location>
        <begin position="239"/>
        <end position="284"/>
    </location>
</feature>
<evidence type="ECO:0000259" key="11">
    <source>
        <dbReference type="PROSITE" id="PS50119"/>
    </source>
</evidence>
<dbReference type="GO" id="GO:0008270">
    <property type="term" value="F:zinc ion binding"/>
    <property type="evidence" value="ECO:0007669"/>
    <property type="project" value="UniProtKB-KW"/>
</dbReference>
<dbReference type="GO" id="GO:0071797">
    <property type="term" value="C:LUBAC complex"/>
    <property type="evidence" value="ECO:0007669"/>
    <property type="project" value="InterPro"/>
</dbReference>
<keyword evidence="6" id="KW-0833">Ubl conjugation pathway</keyword>
<feature type="compositionally biased region" description="Low complexity" evidence="9">
    <location>
        <begin position="1570"/>
        <end position="1581"/>
    </location>
</feature>
<keyword evidence="7" id="KW-0862">Zinc</keyword>
<dbReference type="PROSITE" id="PS50119">
    <property type="entry name" value="ZF_BBOX"/>
    <property type="match status" value="1"/>
</dbReference>
<feature type="compositionally biased region" description="Polar residues" evidence="9">
    <location>
        <begin position="767"/>
        <end position="783"/>
    </location>
</feature>
<dbReference type="Pfam" id="PF18091">
    <property type="entry name" value="E3_UbLigase_RBR"/>
    <property type="match status" value="2"/>
</dbReference>
<dbReference type="Gene3D" id="1.20.120.1750">
    <property type="match status" value="1"/>
</dbReference>
<evidence type="ECO:0000256" key="7">
    <source>
        <dbReference type="ARBA" id="ARBA00022833"/>
    </source>
</evidence>
<evidence type="ECO:0000313" key="13">
    <source>
        <dbReference type="EMBL" id="CAG9771885.1"/>
    </source>
</evidence>
<dbReference type="Pfam" id="PF01485">
    <property type="entry name" value="IBR"/>
    <property type="match status" value="1"/>
</dbReference>
<dbReference type="InterPro" id="IPR000315">
    <property type="entry name" value="Znf_B-box"/>
</dbReference>
<feature type="region of interest" description="Disordered" evidence="9">
    <location>
        <begin position="1538"/>
        <end position="1642"/>
    </location>
</feature>
<feature type="compositionally biased region" description="Polar residues" evidence="9">
    <location>
        <begin position="750"/>
        <end position="759"/>
    </location>
</feature>
<dbReference type="GO" id="GO:0070530">
    <property type="term" value="F:K63-linked polyubiquitin modification-dependent protein binding"/>
    <property type="evidence" value="ECO:0007669"/>
    <property type="project" value="TreeGrafter"/>
</dbReference>
<dbReference type="Proteomes" id="UP001152799">
    <property type="component" value="Chromosome 7"/>
</dbReference>
<dbReference type="InterPro" id="IPR041031">
    <property type="entry name" value="RNF31_C"/>
</dbReference>
<feature type="region of interest" description="Disordered" evidence="9">
    <location>
        <begin position="154"/>
        <end position="227"/>
    </location>
</feature>
<dbReference type="InterPro" id="IPR047543">
    <property type="entry name" value="Bbox1_RNF31-like"/>
</dbReference>
<dbReference type="GO" id="GO:1990450">
    <property type="term" value="F:linear polyubiquitin binding"/>
    <property type="evidence" value="ECO:0007669"/>
    <property type="project" value="TreeGrafter"/>
</dbReference>
<proteinExistence type="inferred from homology"/>
<feature type="compositionally biased region" description="Basic and acidic residues" evidence="9">
    <location>
        <begin position="75"/>
        <end position="88"/>
    </location>
</feature>
<feature type="compositionally biased region" description="Basic and acidic residues" evidence="9">
    <location>
        <begin position="483"/>
        <end position="507"/>
    </location>
</feature>
<evidence type="ECO:0008006" key="15">
    <source>
        <dbReference type="Google" id="ProtNLM"/>
    </source>
</evidence>
<dbReference type="PROSITE" id="PS51873">
    <property type="entry name" value="TRIAD"/>
    <property type="match status" value="1"/>
</dbReference>
<evidence type="ECO:0000256" key="8">
    <source>
        <dbReference type="PROSITE-ProRule" id="PRU00024"/>
    </source>
</evidence>
<keyword evidence="3" id="KW-0479">Metal-binding</keyword>
<dbReference type="InterPro" id="IPR001841">
    <property type="entry name" value="Znf_RING"/>
</dbReference>
<feature type="compositionally biased region" description="Pro residues" evidence="9">
    <location>
        <begin position="172"/>
        <end position="189"/>
    </location>
</feature>
<dbReference type="InterPro" id="IPR044066">
    <property type="entry name" value="TRIAD_supradom"/>
</dbReference>
<keyword evidence="14" id="KW-1185">Reference proteome</keyword>
<dbReference type="GO" id="GO:0036435">
    <property type="term" value="F:K48-linked polyubiquitin modification-dependent protein binding"/>
    <property type="evidence" value="ECO:0007669"/>
    <property type="project" value="TreeGrafter"/>
</dbReference>
<dbReference type="InterPro" id="IPR001876">
    <property type="entry name" value="Znf_RanBP2"/>
</dbReference>
<evidence type="ECO:0000256" key="5">
    <source>
        <dbReference type="ARBA" id="ARBA00022771"/>
    </source>
</evidence>
<evidence type="ECO:0000259" key="10">
    <source>
        <dbReference type="PROSITE" id="PS50089"/>
    </source>
</evidence>
<feature type="compositionally biased region" description="Polar residues" evidence="9">
    <location>
        <begin position="691"/>
        <end position="725"/>
    </location>
</feature>
<feature type="region of interest" description="Disordered" evidence="9">
    <location>
        <begin position="691"/>
        <end position="794"/>
    </location>
</feature>
<dbReference type="SMART" id="SM00647">
    <property type="entry name" value="IBR"/>
    <property type="match status" value="2"/>
</dbReference>
<dbReference type="CDD" id="cd20337">
    <property type="entry name" value="BRcat_RBR_HOIP"/>
    <property type="match status" value="1"/>
</dbReference>
<evidence type="ECO:0000256" key="6">
    <source>
        <dbReference type="ARBA" id="ARBA00022786"/>
    </source>
</evidence>
<sequence>MVNNDQIFRVCRQTYQNFQIPTTANEGKRKEMKVLEPQQTLIVNRDKASVEPRPKTSPGLNKTGSGSAPPPPPPIHREDAKKEKHSGHNLEPDYEVIEFGQYSNAPPLHKNIHPAQTSKHCQLCGSTSPNVSVHCEQCKQNFCLSCDDMYHRHPKRQNHVRRRIEERGFQPIRPPLPPKGEAPPIPVPPPRRRRSGSVGPSPCPSPTPTRQSQAHSSFTMPRKDNSFSLKEKMNSLRRGLTLGNRPLPPTPTISSRSNSLVSHEDFSQFQPPSPSPSLQQRYRQHQLAMRGTTPNLPSTSSSRDSWEQDQWQFRNRADSVSGSETGTSRISRKLSNTSCPPVGRNLPHSASVFDLNNPMPHHHHGGFVPVQQAHSMAQLNYPCCQNAWMEQQQPCCFDPAHGSNMSLNMAHGGYPGNPMWMGTWHGPPPGIYPYGLPPVHGRSCSHSRPASPTHSIKSRKSSMSKKSRRKYRDETSDEDSNDLDDRRSVFSHTERRSVGRCGVRDRTPSMPKETLNRRHLSERGSVGGRSRTSVAAASSSETDDEQSPDEENINKDPAIIIEEEETSSNKEDQIKIPDCSWICEHCTFVNEAGTRVCIVCCKTPTTKVKLVDKTTKKIESSTKKIESLNKNPKPPVGRSIKPKTKVVQSLSSDDYSAKDYSETESMQKLNISEAKKATEESKEAELQNNIEKISTACGTSPPKETTLTISTGTSPPPQSMFTQTYEEIHPKSIPKSPSIRGSRHRDLKRSQSLHTSSSKRGSEWSLHRSSSRQSFTTDSQSLPGSREPSPMPYDYEDAAYIEKPRLRKPQTVSPRLSMSIMDLRRPDLYHRRPQQDYYREPPSHQQRSESLHPEFFDSGFERRDAYKNQGMELVKLLRDKNPIEWLKEHWDAIISSVQTLATQMGREGPMNIVGTVSEKEARDALRSNKGDLWPAVQDCVEQRQRKYAELASRGEFAREDIVTVLTINHGDLEAAYSELSKTQIKPFLMRIWGPPTGIENEAGNEGATLHKFRGKDVLSEEEKQLKSKAKAVSLDSDSKSSPENVSSPTNINQEDKHPNYQKITKVEPHQIVFTQPEVPQSPKVYVEKSSTVIQVVDSVGFDSANLQSPAADSSSSSDDIFGDEQFEDACEDDEINQAGSSLPEPKRSISKVAIQLINTPIQVVDQIWPKMAEIKESTAQIMLKKPQNETNCEPLKFVENKIYENSMLIGVEKTVVVDSKNLKIREDIPESSEEEQIVSADPIIIDEIKDEVIEDNIVKKCEDSASFEAVGQMSISEIEYHDAVEIDDVVDVNIETLSPSEEVAAKTNINVVINAEEIEVKYQDAVEVEIEEDSTANADDNDKEKVSILDVTSKIDEVVENNDANIVDKASTTSNIITDGSKLDEDFIINSEILEIEYHDAVDVEIDNDATPNAERFADDTVAVEVEENTKEINEDVATITESADKSKCNEAFVVSTEAAKVEENSTITEQGRIKKSPTPIRDVIVEEIVAIASDNVATNKNEDINNNQAAIQNIEGKLNQQEEPMVSKVKLDIVAQDKSSLLPPSGAKKQKKSRRKARQKHRKAILIRTESTTSSATESSDLSPTIEEPKFNLEMPPEPEVIDDRASHNKLERKKPLKKTDSQKYSKYKNMPIKPIPYSPLEEKPEFVLSESEKLLPEEKSLLKSTTKIQMPQNNQAPKKKPSKIPIISRQNSLSKEPKSPSLKSSTSSKIPVRLKSKSPPKTTAEENSEETPSSSKPIKSIAQSSFKSSFESNASSKKMSYTKSLDYDSDSSVSDSNIEELLSDNENFDDFGDDKCDSDQNNPRETLNINLNQISKTVNQLTSNLDRKNSYSIEETCESEDYESESEIEVDETESSEEEFIGDSFKNEPIIISEAERQARRFLAEGQVKNYEQAELAASLVGMNFSAEEALEAVRDCSSLDAAIAYLQQDCELCAGKYPMNKARHKNLQMFRLLLIQFQIISMLKCTHRCCQECAKNYFTVQITDRSIMECNCPFCKAPELNHNSATEDEISDYFGNLDILLKGIIDPQVHELFQQKLRDRTLMQDPNFKWCVQCSSGFIAHPRQKRLICPDCKSVTCANCRRPWEKQHEGITCEKFIEWKDANDPENQASAVAKHLAENGIDCPKCKFRYSLSKGGCMHFTCIQCKHEFCYGCGKPFMMGAKCGVSQYCAKLGLHAHHPRNCLFYLRDKEPHELQKLLKDHKVKFDTELIMDKEENVGAIKKCPVALQRETPSGLIDTICSNEVNPGQAGLCRMHYIEYLCFLIRKNKIETIEILQEDDLETVVRRANRKLPPNAYGTPKGMQHYIEYLVGLIFRHKLDPISILDLVEVNQELRRRGKELPERGPWCDDKQYREMCAKIVMDQIPLE</sequence>
<feature type="region of interest" description="Disordered" evidence="9">
    <location>
        <begin position="314"/>
        <end position="343"/>
    </location>
</feature>
<dbReference type="GO" id="GO:0061630">
    <property type="term" value="F:ubiquitin protein ligase activity"/>
    <property type="evidence" value="ECO:0007669"/>
    <property type="project" value="TreeGrafter"/>
</dbReference>
<feature type="compositionally biased region" description="Polar residues" evidence="9">
    <location>
        <begin position="1039"/>
        <end position="1052"/>
    </location>
</feature>
<dbReference type="Pfam" id="PF22191">
    <property type="entry name" value="IBR_1"/>
    <property type="match status" value="1"/>
</dbReference>
<feature type="compositionally biased region" description="Polar residues" evidence="9">
    <location>
        <begin position="314"/>
        <end position="339"/>
    </location>
</feature>
<feature type="compositionally biased region" description="Basic and acidic residues" evidence="9">
    <location>
        <begin position="44"/>
        <end position="54"/>
    </location>
</feature>
<evidence type="ECO:0000256" key="3">
    <source>
        <dbReference type="ARBA" id="ARBA00022723"/>
    </source>
</evidence>
<feature type="compositionally biased region" description="Low complexity" evidence="9">
    <location>
        <begin position="1685"/>
        <end position="1711"/>
    </location>
</feature>
<dbReference type="InterPro" id="IPR032065">
    <property type="entry name" value="RNF31-UBA"/>
</dbReference>
<feature type="compositionally biased region" description="Basic residues" evidence="9">
    <location>
        <begin position="1549"/>
        <end position="1566"/>
    </location>
</feature>
<dbReference type="CDD" id="cd20351">
    <property type="entry name" value="Rcat_RBR_HOIP"/>
    <property type="match status" value="1"/>
</dbReference>
<dbReference type="Pfam" id="PF16678">
    <property type="entry name" value="UBA_HOIP"/>
    <property type="match status" value="1"/>
</dbReference>
<accession>A0A9N9QRI6</accession>
<keyword evidence="4" id="KW-0677">Repeat</keyword>
<dbReference type="CDD" id="cd19815">
    <property type="entry name" value="Bbox1_HOIP"/>
    <property type="match status" value="1"/>
</dbReference>
<feature type="compositionally biased region" description="Polar residues" evidence="9">
    <location>
        <begin position="252"/>
        <end position="261"/>
    </location>
</feature>
<dbReference type="PANTHER" id="PTHR16004">
    <property type="entry name" value="RING FINGER PROTEIN 31-RELATED"/>
    <property type="match status" value="1"/>
</dbReference>
<evidence type="ECO:0000259" key="12">
    <source>
        <dbReference type="PROSITE" id="PS51873"/>
    </source>
</evidence>
<dbReference type="PROSITE" id="PS01358">
    <property type="entry name" value="ZF_RANBP2_1"/>
    <property type="match status" value="1"/>
</dbReference>
<dbReference type="Gene3D" id="3.30.40.10">
    <property type="entry name" value="Zinc/RING finger domain, C3HC4 (zinc finger)"/>
    <property type="match status" value="1"/>
</dbReference>
<dbReference type="SUPFAM" id="SSF57850">
    <property type="entry name" value="RING/U-box"/>
    <property type="match status" value="3"/>
</dbReference>
<evidence type="ECO:0000256" key="4">
    <source>
        <dbReference type="ARBA" id="ARBA00022737"/>
    </source>
</evidence>
<feature type="compositionally biased region" description="Polar residues" evidence="9">
    <location>
        <begin position="444"/>
        <end position="455"/>
    </location>
</feature>
<feature type="domain" description="B box-type" evidence="11">
    <location>
        <begin position="116"/>
        <end position="164"/>
    </location>
</feature>
<feature type="compositionally biased region" description="Acidic residues" evidence="9">
    <location>
        <begin position="541"/>
        <end position="551"/>
    </location>
</feature>
<evidence type="ECO:0000256" key="9">
    <source>
        <dbReference type="SAM" id="MobiDB-lite"/>
    </source>
</evidence>
<dbReference type="InterPro" id="IPR047542">
    <property type="entry name" value="Rcat_RBR_RNF31-like"/>
</dbReference>
<dbReference type="PANTHER" id="PTHR16004:SF2">
    <property type="entry name" value="E3 UBIQUITIN-PROTEIN LIGASE LUBEL"/>
    <property type="match status" value="1"/>
</dbReference>
<feature type="compositionally biased region" description="Low complexity" evidence="9">
    <location>
        <begin position="1740"/>
        <end position="1761"/>
    </location>
</feature>
<organism evidence="13 14">
    <name type="scientific">Ceutorhynchus assimilis</name>
    <name type="common">cabbage seed weevil</name>
    <dbReference type="NCBI Taxonomy" id="467358"/>
    <lineage>
        <taxon>Eukaryota</taxon>
        <taxon>Metazoa</taxon>
        <taxon>Ecdysozoa</taxon>
        <taxon>Arthropoda</taxon>
        <taxon>Hexapoda</taxon>
        <taxon>Insecta</taxon>
        <taxon>Pterygota</taxon>
        <taxon>Neoptera</taxon>
        <taxon>Endopterygota</taxon>
        <taxon>Coleoptera</taxon>
        <taxon>Polyphaga</taxon>
        <taxon>Cucujiformia</taxon>
        <taxon>Curculionidae</taxon>
        <taxon>Ceutorhynchinae</taxon>
        <taxon>Ceutorhynchus</taxon>
    </lineage>
</organism>
<evidence type="ECO:0000313" key="14">
    <source>
        <dbReference type="Proteomes" id="UP001152799"/>
    </source>
</evidence>
<protein>
    <recommendedName>
        <fullName evidence="15">RBR-type E3 ubiquitin transferase</fullName>
    </recommendedName>
</protein>
<evidence type="ECO:0000256" key="1">
    <source>
        <dbReference type="ARBA" id="ARBA00008278"/>
    </source>
</evidence>
<name>A0A9N9QRI6_9CUCU</name>
<dbReference type="EMBL" id="OU892283">
    <property type="protein sequence ID" value="CAG9771885.1"/>
    <property type="molecule type" value="Genomic_DNA"/>
</dbReference>
<dbReference type="InterPro" id="IPR026254">
    <property type="entry name" value="RNF31-like"/>
</dbReference>